<proteinExistence type="predicted"/>
<organism evidence="1 2">
    <name type="scientific">Nocardiopsis tropica</name>
    <dbReference type="NCBI Taxonomy" id="109330"/>
    <lineage>
        <taxon>Bacteria</taxon>
        <taxon>Bacillati</taxon>
        <taxon>Actinomycetota</taxon>
        <taxon>Actinomycetes</taxon>
        <taxon>Streptosporangiales</taxon>
        <taxon>Nocardiopsidaceae</taxon>
        <taxon>Nocardiopsis</taxon>
    </lineage>
</organism>
<sequence length="197" mass="21507">MADERWTVDFWLDPSCPLTRTTARWITSLAGDVPLGVRWHVMSLFLLNEHREVDPEGDEEGYLRIPARVATAVRAEHGSAALGAFHEALWTDPDGTQREWAGDLGEALRRCGLPDDLASAGWEDGYDAAMRASHEDGVGRVDAEIGTPVLAVTAPDGELPAFFGPVLSELPEPADALRLWRAALLLAGVPGFREIKR</sequence>
<reference evidence="1 2" key="1">
    <citation type="submission" date="2023-07" db="EMBL/GenBank/DDBJ databases">
        <authorList>
            <person name="Girao M."/>
            <person name="Carvalho M.F."/>
        </authorList>
    </citation>
    <scope>NUCLEOTIDE SEQUENCE [LARGE SCALE GENOMIC DNA]</scope>
    <source>
        <strain evidence="1 2">66/93</strain>
    </source>
</reference>
<dbReference type="SUPFAM" id="SSF52833">
    <property type="entry name" value="Thioredoxin-like"/>
    <property type="match status" value="1"/>
</dbReference>
<evidence type="ECO:0000313" key="1">
    <source>
        <dbReference type="EMBL" id="MEE2050276.1"/>
    </source>
</evidence>
<name>A0ABU7KLV8_9ACTN</name>
<dbReference type="InterPro" id="IPR053977">
    <property type="entry name" value="Rv2466c-like"/>
</dbReference>
<dbReference type="Gene3D" id="3.40.30.10">
    <property type="entry name" value="Glutaredoxin"/>
    <property type="match status" value="1"/>
</dbReference>
<dbReference type="Proteomes" id="UP001348641">
    <property type="component" value="Unassembled WGS sequence"/>
</dbReference>
<dbReference type="EMBL" id="JAUUCC010000013">
    <property type="protein sequence ID" value="MEE2050276.1"/>
    <property type="molecule type" value="Genomic_DNA"/>
</dbReference>
<protein>
    <submittedName>
        <fullName evidence="1">Disulfide bond formation protein DsbA</fullName>
    </submittedName>
</protein>
<dbReference type="InterPro" id="IPR036249">
    <property type="entry name" value="Thioredoxin-like_sf"/>
</dbReference>
<evidence type="ECO:0000313" key="2">
    <source>
        <dbReference type="Proteomes" id="UP001348641"/>
    </source>
</evidence>
<accession>A0ABU7KLV8</accession>
<dbReference type="Pfam" id="PF22234">
    <property type="entry name" value="Rv2466c-like"/>
    <property type="match status" value="1"/>
</dbReference>
<gene>
    <name evidence="1" type="ORF">Q8A49_07185</name>
</gene>
<comment type="caution">
    <text evidence="1">The sequence shown here is derived from an EMBL/GenBank/DDBJ whole genome shotgun (WGS) entry which is preliminary data.</text>
</comment>